<reference evidence="1" key="1">
    <citation type="submission" date="2022-03" db="EMBL/GenBank/DDBJ databases">
        <authorList>
            <person name="Martin C."/>
        </authorList>
    </citation>
    <scope>NUCLEOTIDE SEQUENCE</scope>
</reference>
<protein>
    <submittedName>
        <fullName evidence="1">Uncharacterized protein</fullName>
    </submittedName>
</protein>
<feature type="non-terminal residue" evidence="1">
    <location>
        <position position="1"/>
    </location>
</feature>
<dbReference type="Gene3D" id="2.60.120.260">
    <property type="entry name" value="Galactose-binding domain-like"/>
    <property type="match status" value="1"/>
</dbReference>
<comment type="caution">
    <text evidence="1">The sequence shown here is derived from an EMBL/GenBank/DDBJ whole genome shotgun (WGS) entry which is preliminary data.</text>
</comment>
<dbReference type="Proteomes" id="UP000749559">
    <property type="component" value="Unassembled WGS sequence"/>
</dbReference>
<dbReference type="AlphaFoldDB" id="A0A8J1UJW8"/>
<gene>
    <name evidence="1" type="ORF">OFUS_LOCUS18778</name>
</gene>
<evidence type="ECO:0000313" key="1">
    <source>
        <dbReference type="EMBL" id="CAH1794005.1"/>
    </source>
</evidence>
<keyword evidence="2" id="KW-1185">Reference proteome</keyword>
<feature type="non-terminal residue" evidence="1">
    <location>
        <position position="160"/>
    </location>
</feature>
<accession>A0A8J1UJW8</accession>
<proteinExistence type="predicted"/>
<name>A0A8J1UJW8_OWEFU</name>
<organism evidence="1 2">
    <name type="scientific">Owenia fusiformis</name>
    <name type="common">Polychaete worm</name>
    <dbReference type="NCBI Taxonomy" id="6347"/>
    <lineage>
        <taxon>Eukaryota</taxon>
        <taxon>Metazoa</taxon>
        <taxon>Spiralia</taxon>
        <taxon>Lophotrochozoa</taxon>
        <taxon>Annelida</taxon>
        <taxon>Polychaeta</taxon>
        <taxon>Sedentaria</taxon>
        <taxon>Canalipalpata</taxon>
        <taxon>Sabellida</taxon>
        <taxon>Oweniida</taxon>
        <taxon>Oweniidae</taxon>
        <taxon>Owenia</taxon>
    </lineage>
</organism>
<evidence type="ECO:0000313" key="2">
    <source>
        <dbReference type="Proteomes" id="UP000749559"/>
    </source>
</evidence>
<sequence>CYVKALNNGMKEFALRKRQCYVRRGNISSTIDCSSENECNGIGTDNVDVYEIHTDNTAIGKKSKQSSEESKDYSSRNALLMGLDNHKDDFINSLTSREIRPYWMSFSRDYFIFSKIVITPVKDYPLKNFTIYIENKECMSHPGVILTPHEITCNEPIGGR</sequence>
<dbReference type="EMBL" id="CAIIXF020000009">
    <property type="protein sequence ID" value="CAH1794005.1"/>
    <property type="molecule type" value="Genomic_DNA"/>
</dbReference>